<comment type="similarity">
    <text evidence="1 10">Belongs to the lysophospholipase family.</text>
</comment>
<dbReference type="STRING" id="1392247.A0A3N4KZ82"/>
<keyword evidence="7" id="KW-0325">Glycoprotein</keyword>
<dbReference type="SUPFAM" id="SSF52151">
    <property type="entry name" value="FabD/lysophospholipase-like"/>
    <property type="match status" value="1"/>
</dbReference>
<organism evidence="12 13">
    <name type="scientific">Morchella conica CCBAS932</name>
    <dbReference type="NCBI Taxonomy" id="1392247"/>
    <lineage>
        <taxon>Eukaryota</taxon>
        <taxon>Fungi</taxon>
        <taxon>Dikarya</taxon>
        <taxon>Ascomycota</taxon>
        <taxon>Pezizomycotina</taxon>
        <taxon>Pezizomycetes</taxon>
        <taxon>Pezizales</taxon>
        <taxon>Morchellaceae</taxon>
        <taxon>Morchella</taxon>
    </lineage>
</organism>
<dbReference type="InterPro" id="IPR016035">
    <property type="entry name" value="Acyl_Trfase/lysoPLipase"/>
</dbReference>
<dbReference type="FunCoup" id="A0A3N4KZ82">
    <property type="interactions" value="81"/>
</dbReference>
<evidence type="ECO:0000256" key="1">
    <source>
        <dbReference type="ARBA" id="ARBA00008780"/>
    </source>
</evidence>
<dbReference type="InParanoid" id="A0A3N4KZ82"/>
<dbReference type="GO" id="GO:0004623">
    <property type="term" value="F:phospholipase A2 activity"/>
    <property type="evidence" value="ECO:0007669"/>
    <property type="project" value="TreeGrafter"/>
</dbReference>
<dbReference type="PROSITE" id="PS51210">
    <property type="entry name" value="PLA2C"/>
    <property type="match status" value="1"/>
</dbReference>
<keyword evidence="6 9" id="KW-0443">Lipid metabolism</keyword>
<evidence type="ECO:0000256" key="3">
    <source>
        <dbReference type="ARBA" id="ARBA00022729"/>
    </source>
</evidence>
<evidence type="ECO:0000256" key="10">
    <source>
        <dbReference type="RuleBase" id="RU362103"/>
    </source>
</evidence>
<dbReference type="Gene3D" id="3.40.1090.10">
    <property type="entry name" value="Cytosolic phospholipase A2 catalytic domain"/>
    <property type="match status" value="1"/>
</dbReference>
<evidence type="ECO:0000313" key="13">
    <source>
        <dbReference type="Proteomes" id="UP000277580"/>
    </source>
</evidence>
<evidence type="ECO:0000313" key="12">
    <source>
        <dbReference type="EMBL" id="RPB11045.1"/>
    </source>
</evidence>
<dbReference type="InterPro" id="IPR002642">
    <property type="entry name" value="LysoPLipase_cat_dom"/>
</dbReference>
<dbReference type="Pfam" id="PF01735">
    <property type="entry name" value="PLA2_B"/>
    <property type="match status" value="1"/>
</dbReference>
<dbReference type="EMBL" id="ML119138">
    <property type="protein sequence ID" value="RPB11045.1"/>
    <property type="molecule type" value="Genomic_DNA"/>
</dbReference>
<dbReference type="PANTHER" id="PTHR10728:SF33">
    <property type="entry name" value="LYSOPHOSPHOLIPASE 1-RELATED"/>
    <property type="match status" value="1"/>
</dbReference>
<sequence length="551" mass="59740">MVDFDVGNFMSSYSPTIGIAFSGGGYRALLSGGGQFAAFDSRTPGSTAAGHLGGLLQSSTYVAGLSGGSWLLGSIVINNFTTIQRLQEDGNVWDFEQSILAPEGALHIVDTTKYYNDLHDEVMAKQDAGFDVSLTDYWARALSRQFVNWTNGGPGVTYSSIAESDDFVAATMPFPIIVADGRNPGELIISSNATVYEYNVFEFGSFDPTLYAFTQMRYLGSNVTNGTPVEDNVCIRGFDNVGFVMGTSSSLFNIIIAQLDSFGITGVFKELIGAALTLVSESENDIADYSPNPFYDVNPEINPSARTRDLTLVDGGLDGQNVPIHPLIQPPRKVDVIFAMDNSADTNEPDGELTNWPNGTAIIATYQRHLNAEMANGTLFPAIPDVNTFISLGLNNRPTFFGCDASNITTDPDRTPPPLIVYIPNSPYSFNSNTSTQKMDYTQRERDYMIENGYNVATQGNGTVDARWHACVGCAIIHRQQERTGATQTAQCQECFQEYCWNGTRATTEAPSYDPAGRLTIKSAGNRMSEVWDMGMIIAAAAATTVGILAY</sequence>
<evidence type="ECO:0000256" key="2">
    <source>
        <dbReference type="ARBA" id="ARBA00013274"/>
    </source>
</evidence>
<comment type="catalytic activity">
    <reaction evidence="8 10">
        <text>a 1-acyl-sn-glycero-3-phosphocholine + H2O = sn-glycerol 3-phosphocholine + a fatty acid + H(+)</text>
        <dbReference type="Rhea" id="RHEA:15177"/>
        <dbReference type="ChEBI" id="CHEBI:15377"/>
        <dbReference type="ChEBI" id="CHEBI:15378"/>
        <dbReference type="ChEBI" id="CHEBI:16870"/>
        <dbReference type="ChEBI" id="CHEBI:28868"/>
        <dbReference type="ChEBI" id="CHEBI:58168"/>
        <dbReference type="EC" id="3.1.1.5"/>
    </reaction>
</comment>
<proteinExistence type="inferred from homology"/>
<evidence type="ECO:0000256" key="9">
    <source>
        <dbReference type="PROSITE-ProRule" id="PRU00555"/>
    </source>
</evidence>
<dbReference type="GO" id="GO:0005829">
    <property type="term" value="C:cytosol"/>
    <property type="evidence" value="ECO:0007669"/>
    <property type="project" value="TreeGrafter"/>
</dbReference>
<dbReference type="GO" id="GO:0005783">
    <property type="term" value="C:endoplasmic reticulum"/>
    <property type="evidence" value="ECO:0007669"/>
    <property type="project" value="TreeGrafter"/>
</dbReference>
<evidence type="ECO:0000256" key="6">
    <source>
        <dbReference type="ARBA" id="ARBA00023098"/>
    </source>
</evidence>
<dbReference type="EC" id="3.1.1.5" evidence="2 10"/>
<reference evidence="12 13" key="1">
    <citation type="journal article" date="2018" name="Nat. Ecol. Evol.">
        <title>Pezizomycetes genomes reveal the molecular basis of ectomycorrhizal truffle lifestyle.</title>
        <authorList>
            <person name="Murat C."/>
            <person name="Payen T."/>
            <person name="Noel B."/>
            <person name="Kuo A."/>
            <person name="Morin E."/>
            <person name="Chen J."/>
            <person name="Kohler A."/>
            <person name="Krizsan K."/>
            <person name="Balestrini R."/>
            <person name="Da Silva C."/>
            <person name="Montanini B."/>
            <person name="Hainaut M."/>
            <person name="Levati E."/>
            <person name="Barry K.W."/>
            <person name="Belfiori B."/>
            <person name="Cichocki N."/>
            <person name="Clum A."/>
            <person name="Dockter R.B."/>
            <person name="Fauchery L."/>
            <person name="Guy J."/>
            <person name="Iotti M."/>
            <person name="Le Tacon F."/>
            <person name="Lindquist E.A."/>
            <person name="Lipzen A."/>
            <person name="Malagnac F."/>
            <person name="Mello A."/>
            <person name="Molinier V."/>
            <person name="Miyauchi S."/>
            <person name="Poulain J."/>
            <person name="Riccioni C."/>
            <person name="Rubini A."/>
            <person name="Sitrit Y."/>
            <person name="Splivallo R."/>
            <person name="Traeger S."/>
            <person name="Wang M."/>
            <person name="Zifcakova L."/>
            <person name="Wipf D."/>
            <person name="Zambonelli A."/>
            <person name="Paolocci F."/>
            <person name="Nowrousian M."/>
            <person name="Ottonello S."/>
            <person name="Baldrian P."/>
            <person name="Spatafora J.W."/>
            <person name="Henrissat B."/>
            <person name="Nagy L.G."/>
            <person name="Aury J.M."/>
            <person name="Wincker P."/>
            <person name="Grigoriev I.V."/>
            <person name="Bonfante P."/>
            <person name="Martin F.M."/>
        </authorList>
    </citation>
    <scope>NUCLEOTIDE SEQUENCE [LARGE SCALE GENOMIC DNA]</scope>
    <source>
        <strain evidence="12 13">CCBAS932</strain>
    </source>
</reference>
<evidence type="ECO:0000256" key="5">
    <source>
        <dbReference type="ARBA" id="ARBA00022963"/>
    </source>
</evidence>
<evidence type="ECO:0000256" key="4">
    <source>
        <dbReference type="ARBA" id="ARBA00022801"/>
    </source>
</evidence>
<dbReference type="AlphaFoldDB" id="A0A3N4KZ82"/>
<dbReference type="OrthoDB" id="4084751at2759"/>
<accession>A0A3N4KZ82</accession>
<name>A0A3N4KZ82_9PEZI</name>
<keyword evidence="13" id="KW-1185">Reference proteome</keyword>
<dbReference type="PANTHER" id="PTHR10728">
    <property type="entry name" value="CYTOSOLIC PHOSPHOLIPASE A2"/>
    <property type="match status" value="1"/>
</dbReference>
<dbReference type="GO" id="GO:0004622">
    <property type="term" value="F:phosphatidylcholine lysophospholipase activity"/>
    <property type="evidence" value="ECO:0007669"/>
    <property type="project" value="UniProtKB-EC"/>
</dbReference>
<dbReference type="SMART" id="SM00022">
    <property type="entry name" value="PLAc"/>
    <property type="match status" value="1"/>
</dbReference>
<protein>
    <recommendedName>
        <fullName evidence="2 10">Lysophospholipase</fullName>
        <ecNumber evidence="2 10">3.1.1.5</ecNumber>
    </recommendedName>
</protein>
<gene>
    <name evidence="12" type="ORF">P167DRAFT_559410</name>
</gene>
<evidence type="ECO:0000256" key="8">
    <source>
        <dbReference type="ARBA" id="ARBA00049531"/>
    </source>
</evidence>
<evidence type="ECO:0000256" key="7">
    <source>
        <dbReference type="ARBA" id="ARBA00023180"/>
    </source>
</evidence>
<dbReference type="FunFam" id="3.40.1090.10:FF:000010">
    <property type="entry name" value="Lysophospholipase"/>
    <property type="match status" value="1"/>
</dbReference>
<dbReference type="GO" id="GO:0046475">
    <property type="term" value="P:glycerophospholipid catabolic process"/>
    <property type="evidence" value="ECO:0007669"/>
    <property type="project" value="TreeGrafter"/>
</dbReference>
<keyword evidence="4 9" id="KW-0378">Hydrolase</keyword>
<feature type="domain" description="PLA2c" evidence="11">
    <location>
        <begin position="1"/>
        <end position="506"/>
    </location>
</feature>
<evidence type="ECO:0000259" key="11">
    <source>
        <dbReference type="PROSITE" id="PS51210"/>
    </source>
</evidence>
<keyword evidence="3" id="KW-0732">Signal</keyword>
<keyword evidence="5 9" id="KW-0442">Lipid degradation</keyword>
<dbReference type="Proteomes" id="UP000277580">
    <property type="component" value="Unassembled WGS sequence"/>
</dbReference>